<dbReference type="AlphaFoldDB" id="A0A9N9LNH6"/>
<evidence type="ECO:0000313" key="2">
    <source>
        <dbReference type="EMBL" id="CAG8976285.1"/>
    </source>
</evidence>
<dbReference type="EMBL" id="CAJVRM010000171">
    <property type="protein sequence ID" value="CAG8976285.1"/>
    <property type="molecule type" value="Genomic_DNA"/>
</dbReference>
<organism evidence="2 3">
    <name type="scientific">Hymenoscyphus albidus</name>
    <dbReference type="NCBI Taxonomy" id="595503"/>
    <lineage>
        <taxon>Eukaryota</taxon>
        <taxon>Fungi</taxon>
        <taxon>Dikarya</taxon>
        <taxon>Ascomycota</taxon>
        <taxon>Pezizomycotina</taxon>
        <taxon>Leotiomycetes</taxon>
        <taxon>Helotiales</taxon>
        <taxon>Helotiaceae</taxon>
        <taxon>Hymenoscyphus</taxon>
    </lineage>
</organism>
<name>A0A9N9LNH6_9HELO</name>
<feature type="region of interest" description="Disordered" evidence="1">
    <location>
        <begin position="1"/>
        <end position="25"/>
    </location>
</feature>
<accession>A0A9N9LNH6</accession>
<evidence type="ECO:0000256" key="1">
    <source>
        <dbReference type="SAM" id="MobiDB-lite"/>
    </source>
</evidence>
<feature type="compositionally biased region" description="Basic and acidic residues" evidence="1">
    <location>
        <begin position="58"/>
        <end position="67"/>
    </location>
</feature>
<comment type="caution">
    <text evidence="2">The sequence shown here is derived from an EMBL/GenBank/DDBJ whole genome shotgun (WGS) entry which is preliminary data.</text>
</comment>
<sequence>MNLDFRMKAANSCELSEGGSDTVSDENLDSVAYKTKTEMKIKPDSQKPKLSVFKTLREAQSKGDKNDTASSSEISLPDEEDNASKVVQIPR</sequence>
<keyword evidence="3" id="KW-1185">Reference proteome</keyword>
<feature type="region of interest" description="Disordered" evidence="1">
    <location>
        <begin position="58"/>
        <end position="91"/>
    </location>
</feature>
<proteinExistence type="predicted"/>
<protein>
    <submittedName>
        <fullName evidence="2">Uncharacterized protein</fullName>
    </submittedName>
</protein>
<reference evidence="2" key="1">
    <citation type="submission" date="2021-07" db="EMBL/GenBank/DDBJ databases">
        <authorList>
            <person name="Durling M."/>
        </authorList>
    </citation>
    <scope>NUCLEOTIDE SEQUENCE</scope>
</reference>
<dbReference type="Proteomes" id="UP000701801">
    <property type="component" value="Unassembled WGS sequence"/>
</dbReference>
<evidence type="ECO:0000313" key="3">
    <source>
        <dbReference type="Proteomes" id="UP000701801"/>
    </source>
</evidence>
<gene>
    <name evidence="2" type="ORF">HYALB_00011770</name>
</gene>